<dbReference type="EC" id="1.-.-.-" evidence="2"/>
<accession>A0ABV6R7K0</accession>
<gene>
    <name evidence="2" type="ORF">ACFFF6_03210</name>
</gene>
<evidence type="ECO:0000313" key="3">
    <source>
        <dbReference type="Proteomes" id="UP001589793"/>
    </source>
</evidence>
<protein>
    <submittedName>
        <fullName evidence="2">Quinol monooxygenase</fullName>
        <ecNumber evidence="2">1.-.-.-</ecNumber>
    </submittedName>
</protein>
<sequence>MTRVTLTGRLICADAAEAGAVARHLPQHVQLTRAEPGCLSFRVEQTADPLVWQVDELFSDEASFRAHQQRVAASDWGGATAGIVREYRIDPPQD</sequence>
<evidence type="ECO:0000259" key="1">
    <source>
        <dbReference type="Pfam" id="PF03992"/>
    </source>
</evidence>
<dbReference type="EMBL" id="JBHLSV010000003">
    <property type="protein sequence ID" value="MFC0672962.1"/>
    <property type="molecule type" value="Genomic_DNA"/>
</dbReference>
<keyword evidence="2" id="KW-0503">Monooxygenase</keyword>
<dbReference type="SUPFAM" id="SSF54909">
    <property type="entry name" value="Dimeric alpha+beta barrel"/>
    <property type="match status" value="1"/>
</dbReference>
<dbReference type="InterPro" id="IPR007138">
    <property type="entry name" value="ABM_dom"/>
</dbReference>
<proteinExistence type="predicted"/>
<keyword evidence="2" id="KW-0560">Oxidoreductase</keyword>
<reference evidence="2 3" key="1">
    <citation type="submission" date="2024-09" db="EMBL/GenBank/DDBJ databases">
        <authorList>
            <person name="Sun Q."/>
            <person name="Mori K."/>
        </authorList>
    </citation>
    <scope>NUCLEOTIDE SEQUENCE [LARGE SCALE GENOMIC DNA]</scope>
    <source>
        <strain evidence="2 3">CICC 10874</strain>
    </source>
</reference>
<comment type="caution">
    <text evidence="2">The sequence shown here is derived from an EMBL/GenBank/DDBJ whole genome shotgun (WGS) entry which is preliminary data.</text>
</comment>
<dbReference type="GO" id="GO:0004497">
    <property type="term" value="F:monooxygenase activity"/>
    <property type="evidence" value="ECO:0007669"/>
    <property type="project" value="UniProtKB-KW"/>
</dbReference>
<organism evidence="2 3">
    <name type="scientific">Brachybacterium hainanense</name>
    <dbReference type="NCBI Taxonomy" id="1541174"/>
    <lineage>
        <taxon>Bacteria</taxon>
        <taxon>Bacillati</taxon>
        <taxon>Actinomycetota</taxon>
        <taxon>Actinomycetes</taxon>
        <taxon>Micrococcales</taxon>
        <taxon>Dermabacteraceae</taxon>
        <taxon>Brachybacterium</taxon>
    </lineage>
</organism>
<dbReference type="Pfam" id="PF03992">
    <property type="entry name" value="ABM"/>
    <property type="match status" value="1"/>
</dbReference>
<dbReference type="Proteomes" id="UP001589793">
    <property type="component" value="Unassembled WGS sequence"/>
</dbReference>
<evidence type="ECO:0000313" key="2">
    <source>
        <dbReference type="EMBL" id="MFC0672962.1"/>
    </source>
</evidence>
<feature type="domain" description="ABM" evidence="1">
    <location>
        <begin position="15"/>
        <end position="73"/>
    </location>
</feature>
<dbReference type="RefSeq" id="WP_376978158.1">
    <property type="nucleotide sequence ID" value="NZ_JBHLSV010000003.1"/>
</dbReference>
<dbReference type="InterPro" id="IPR011008">
    <property type="entry name" value="Dimeric_a/b-barrel"/>
</dbReference>
<name>A0ABV6R7K0_9MICO</name>
<keyword evidence="3" id="KW-1185">Reference proteome</keyword>
<dbReference type="Gene3D" id="3.30.70.100">
    <property type="match status" value="1"/>
</dbReference>